<dbReference type="InterPro" id="IPR019734">
    <property type="entry name" value="TPR_rpt"/>
</dbReference>
<reference evidence="12" key="1">
    <citation type="submission" date="2020-01" db="EMBL/GenBank/DDBJ databases">
        <authorList>
            <consortium name="DOE Joint Genome Institute"/>
            <person name="Haridas S."/>
            <person name="Albert R."/>
            <person name="Binder M."/>
            <person name="Bloem J."/>
            <person name="Labutti K."/>
            <person name="Salamov A."/>
            <person name="Andreopoulos B."/>
            <person name="Baker S.E."/>
            <person name="Barry K."/>
            <person name="Bills G."/>
            <person name="Bluhm B.H."/>
            <person name="Cannon C."/>
            <person name="Castanera R."/>
            <person name="Culley D.E."/>
            <person name="Daum C."/>
            <person name="Ezra D."/>
            <person name="Gonzalez J.B."/>
            <person name="Henrissat B."/>
            <person name="Kuo A."/>
            <person name="Liang C."/>
            <person name="Lipzen A."/>
            <person name="Lutzoni F."/>
            <person name="Magnuson J."/>
            <person name="Mondo S."/>
            <person name="Nolan M."/>
            <person name="Ohm R."/>
            <person name="Pangilinan J."/>
            <person name="Park H.-J."/>
            <person name="Ramirez L."/>
            <person name="Alfaro M."/>
            <person name="Sun H."/>
            <person name="Tritt A."/>
            <person name="Yoshinaga Y."/>
            <person name="Zwiers L.-H."/>
            <person name="Turgeon B.G."/>
            <person name="Goodwin S.B."/>
            <person name="Spatafora J.W."/>
            <person name="Crous P.W."/>
            <person name="Grigoriev I.V."/>
        </authorList>
    </citation>
    <scope>NUCLEOTIDE SEQUENCE</scope>
    <source>
        <strain evidence="12">CBS 342.82</strain>
    </source>
</reference>
<feature type="domain" description="O-GlcNAc transferase C-terminal" evidence="10">
    <location>
        <begin position="1046"/>
        <end position="1232"/>
    </location>
</feature>
<evidence type="ECO:0000256" key="7">
    <source>
        <dbReference type="ARBA" id="ARBA00022803"/>
    </source>
</evidence>
<comment type="similarity">
    <text evidence="2">Belongs to the glycosyltransferase 41 family. O-GlcNAc transferase subfamily.</text>
</comment>
<dbReference type="RefSeq" id="XP_033460609.1">
    <property type="nucleotide sequence ID" value="XM_033602527.1"/>
</dbReference>
<keyword evidence="5" id="KW-0808">Transferase</keyword>
<dbReference type="GO" id="GO:0097363">
    <property type="term" value="F:protein O-acetylglucosaminyltransferase activity"/>
    <property type="evidence" value="ECO:0007669"/>
    <property type="project" value="UniProtKB-EC"/>
</dbReference>
<dbReference type="Proteomes" id="UP000504637">
    <property type="component" value="Unplaced"/>
</dbReference>
<dbReference type="InterPro" id="IPR029489">
    <property type="entry name" value="OGT/SEC/SPY_C"/>
</dbReference>
<keyword evidence="7 8" id="KW-0802">TPR repeat</keyword>
<evidence type="ECO:0000259" key="10">
    <source>
        <dbReference type="Pfam" id="PF13844"/>
    </source>
</evidence>
<organism evidence="12">
    <name type="scientific">Dissoconium aciculare CBS 342.82</name>
    <dbReference type="NCBI Taxonomy" id="1314786"/>
    <lineage>
        <taxon>Eukaryota</taxon>
        <taxon>Fungi</taxon>
        <taxon>Dikarya</taxon>
        <taxon>Ascomycota</taxon>
        <taxon>Pezizomycotina</taxon>
        <taxon>Dothideomycetes</taxon>
        <taxon>Dothideomycetidae</taxon>
        <taxon>Mycosphaerellales</taxon>
        <taxon>Dissoconiaceae</taxon>
        <taxon>Dissoconium</taxon>
    </lineage>
</organism>
<feature type="region of interest" description="Disordered" evidence="9">
    <location>
        <begin position="524"/>
        <end position="546"/>
    </location>
</feature>
<evidence type="ECO:0000256" key="3">
    <source>
        <dbReference type="ARBA" id="ARBA00011970"/>
    </source>
</evidence>
<evidence type="ECO:0000256" key="9">
    <source>
        <dbReference type="SAM" id="MobiDB-lite"/>
    </source>
</evidence>
<reference evidence="12" key="2">
    <citation type="submission" date="2020-04" db="EMBL/GenBank/DDBJ databases">
        <authorList>
            <consortium name="NCBI Genome Project"/>
        </authorList>
    </citation>
    <scope>NUCLEOTIDE SEQUENCE</scope>
    <source>
        <strain evidence="12">CBS 342.82</strain>
    </source>
</reference>
<comment type="pathway">
    <text evidence="1">Protein modification; protein glycosylation.</text>
</comment>
<feature type="domain" description="O-GlcNAc transferase C-terminal" evidence="10">
    <location>
        <begin position="1307"/>
        <end position="1511"/>
    </location>
</feature>
<feature type="repeat" description="TPR" evidence="8">
    <location>
        <begin position="811"/>
        <end position="844"/>
    </location>
</feature>
<sequence>MSADVAHDARLSWSASMSGNEPIGGLSFPTAAKPRLVQRYNVLPMHNSGWHQAQSAVFPNNPQSIPRAENTLRRKTPNGTLNAGYDASVEDLSQPLKRQLLPLSEASALAPITFAASANGKRTFLEHERALHQQQSAVQGQLPGWSGSASVSFPNGQPMYDRSVDSYSTSHFDPHLKQRMGGHPYQQQTVPSVMQPSLQHLGPTASGGQASGPYGPYWHDGTFLPYRPAAIHDPRFYPQPAANTTNKLSHNSAAYSGYVWQQDPRLAHSPSIAQRPDESTISTFHTARLGVEIPAASLDYGSTSANGMHRDKIFSWALQQYKELLAYIHHNRQSQGQPRSAQRPSFYPRPPRPTAKSPISMNTQSRQIYDEATKGLQVDLQPSIPSAKAFINRDETPPSRALVALQQIDVFCQKDGWRWVDGMQLGGCLAYGLNDHSKAQVWFRRVLDKDPNHLEATSNLAATMLALGQRREAEQHWMKVVKVAPTYFEAVEHLVGLLCNEQRSKDAIKVVEYVERSLRQRQPSDQLKVLDRQSECSSSTASRSPRISELSETITYDYDLDGDSFVNDSRDTSFFSQAGFGTSGYAIPGSENGRMLALIHAKGNMLYGVGDNGGAASAFEEAVLIATGRKFDNIQSLVEMVLKVVSATLRQRPQHAGATSALTTDPVLLSPEEALNTAKLCFLPHGELPGLVHIAHNSLARKAIVSTTSNSLLSLAKIFQDGMSNPSRSIGVRPLAHGVRDILALYYMSLALQPSPSTANNVGILLASVQQVTATVPPGQRSEIPGVLPGSGTALALSYYNYGLQLDKHHAHLYTNLGSLLKDIGQLDAAINMYERAVQCDGNFDIALANLANAVKDKGRTSDAIMYYKRAVKVSPDFAEAVCGLANALNSVCSWQARGGIVGDCGRRDRWHVDPNGMLLDATKAGAVGSGWIKRVVDIVEKQLSDGENWGRCTSSSWQIDALVQQLSLLEEGTANARGHRETLRSTVQKWAGQKWEGARITRFVERATKRIGWHWYRDRYVTRVHRPTASYNRPQLPAGLAIPTVPTVLPFHTFTCPMSAKQVRQISQRNGLRISVSALRSPWLPRQVYPPPKPPSPCLKVGYVSSDFNNHPLAHLMQSVFGMHDTNRVQAYCYATTPSDNSVHRRQIQSEAPVFHDASSWSAERLVQQIVQDGVHILINLNGYTRGARNEVFAARPAPIQMSFMGFASTLGAEWCDYLLADETAIPVDTLRPWRRNVDLKDQFVEDNNGGDDDEDWVYGENIIYCRDTFFCCDHRQSAPDAQEERLSWNEEQSKRWKMRKELFPQISDDTIVFGNFNQLYKIDPTTFRTWLRILAQVPNSILWLLRFPDLGESHLLATARQWAGLEVANRIIFTDVAPKHLHISRARVCDLVLDTAECNAHTTAADVLWSGTPLLTLPRYGYKMCSRMAASILKGALPKNAEGAQAALELVATSEDDYEHKAVALGKAFAYVAGSEGIGCGRLAELRKMLFHARWSSALFDTQRWTRDLEDAYEEAWRRWVEGEGGDIWLDQIPRK</sequence>
<evidence type="ECO:0000256" key="6">
    <source>
        <dbReference type="ARBA" id="ARBA00022737"/>
    </source>
</evidence>
<dbReference type="Gene3D" id="1.25.40.10">
    <property type="entry name" value="Tetratricopeptide repeat domain"/>
    <property type="match status" value="3"/>
</dbReference>
<dbReference type="SUPFAM" id="SSF48452">
    <property type="entry name" value="TPR-like"/>
    <property type="match status" value="2"/>
</dbReference>
<evidence type="ECO:0000313" key="12">
    <source>
        <dbReference type="RefSeq" id="XP_033460609.1"/>
    </source>
</evidence>
<dbReference type="Pfam" id="PF13181">
    <property type="entry name" value="TPR_8"/>
    <property type="match status" value="2"/>
</dbReference>
<accession>A0A6J3M6Q8</accession>
<feature type="region of interest" description="Disordered" evidence="9">
    <location>
        <begin position="331"/>
        <end position="361"/>
    </location>
</feature>
<dbReference type="PANTHER" id="PTHR44998:SF1">
    <property type="entry name" value="UDP-N-ACETYLGLUCOSAMINE--PEPTIDE N-ACETYLGLUCOSAMINYLTRANSFERASE 110 KDA SUBUNIT"/>
    <property type="match status" value="1"/>
</dbReference>
<dbReference type="EC" id="2.4.1.255" evidence="3"/>
<dbReference type="GeneID" id="54360327"/>
<evidence type="ECO:0000256" key="2">
    <source>
        <dbReference type="ARBA" id="ARBA00005386"/>
    </source>
</evidence>
<dbReference type="Gene3D" id="3.40.50.2000">
    <property type="entry name" value="Glycogen Phosphorylase B"/>
    <property type="match status" value="1"/>
</dbReference>
<feature type="compositionally biased region" description="Polar residues" evidence="9">
    <location>
        <begin position="333"/>
        <end position="343"/>
    </location>
</feature>
<keyword evidence="6" id="KW-0677">Repeat</keyword>
<keyword evidence="4" id="KW-0328">Glycosyltransferase</keyword>
<feature type="compositionally biased region" description="Low complexity" evidence="9">
    <location>
        <begin position="535"/>
        <end position="546"/>
    </location>
</feature>
<gene>
    <name evidence="12" type="ORF">K489DRAFT_355695</name>
</gene>
<evidence type="ECO:0000256" key="5">
    <source>
        <dbReference type="ARBA" id="ARBA00022679"/>
    </source>
</evidence>
<reference evidence="12" key="3">
    <citation type="submission" date="2025-08" db="UniProtKB">
        <authorList>
            <consortium name="RefSeq"/>
        </authorList>
    </citation>
    <scope>IDENTIFICATION</scope>
    <source>
        <strain evidence="12">CBS 342.82</strain>
    </source>
</reference>
<dbReference type="PROSITE" id="PS50005">
    <property type="entry name" value="TPR"/>
    <property type="match status" value="2"/>
</dbReference>
<feature type="repeat" description="TPR" evidence="8">
    <location>
        <begin position="845"/>
        <end position="878"/>
    </location>
</feature>
<keyword evidence="11" id="KW-1185">Reference proteome</keyword>
<dbReference type="Pfam" id="PF13844">
    <property type="entry name" value="Glyco_transf_41"/>
    <property type="match status" value="2"/>
</dbReference>
<dbReference type="PANTHER" id="PTHR44998">
    <property type="match status" value="1"/>
</dbReference>
<evidence type="ECO:0000313" key="11">
    <source>
        <dbReference type="Proteomes" id="UP000504637"/>
    </source>
</evidence>
<dbReference type="SMART" id="SM00028">
    <property type="entry name" value="TPR"/>
    <property type="match status" value="4"/>
</dbReference>
<dbReference type="Gene3D" id="3.40.50.11380">
    <property type="match status" value="1"/>
</dbReference>
<dbReference type="GO" id="GO:0006493">
    <property type="term" value="P:protein O-linked glycosylation"/>
    <property type="evidence" value="ECO:0007669"/>
    <property type="project" value="TreeGrafter"/>
</dbReference>
<dbReference type="FunFam" id="1.25.40.10:FF:000180">
    <property type="entry name" value="Related to UDP-N-acetylglucosaminyltransferase"/>
    <property type="match status" value="1"/>
</dbReference>
<name>A0A6J3M6Q8_9PEZI</name>
<proteinExistence type="inferred from homology"/>
<protein>
    <recommendedName>
        <fullName evidence="3">protein O-GlcNAc transferase</fullName>
        <ecNumber evidence="3">2.4.1.255</ecNumber>
    </recommendedName>
</protein>
<evidence type="ECO:0000256" key="1">
    <source>
        <dbReference type="ARBA" id="ARBA00004922"/>
    </source>
</evidence>
<dbReference type="InterPro" id="IPR011990">
    <property type="entry name" value="TPR-like_helical_dom_sf"/>
</dbReference>
<dbReference type="FunFam" id="3.40.50.2000:FF:000110">
    <property type="entry name" value="UDP-N-acetylglucosaminyltransferase protein"/>
    <property type="match status" value="1"/>
</dbReference>
<evidence type="ECO:0000256" key="4">
    <source>
        <dbReference type="ARBA" id="ARBA00022676"/>
    </source>
</evidence>
<dbReference type="OrthoDB" id="421121at2759"/>
<dbReference type="FunFam" id="3.40.50.11380:FF:000004">
    <property type="entry name" value="UDP-N-acetylglucosaminyltransferase (AFU_orthologue AFUA_1G03380)"/>
    <property type="match status" value="1"/>
</dbReference>
<dbReference type="FunFam" id="1.25.40.10:FF:000552">
    <property type="entry name" value="UDP-N-acetylglucosaminyltransferase (AFU_orthologue AFUA_1G03380)"/>
    <property type="match status" value="1"/>
</dbReference>
<evidence type="ECO:0000256" key="8">
    <source>
        <dbReference type="PROSITE-ProRule" id="PRU00339"/>
    </source>
</evidence>